<comment type="caution">
    <text evidence="3">The sequence shown here is derived from an EMBL/GenBank/DDBJ whole genome shotgun (WGS) entry which is preliminary data.</text>
</comment>
<evidence type="ECO:0000256" key="2">
    <source>
        <dbReference type="SAM" id="MobiDB-lite"/>
    </source>
</evidence>
<feature type="region of interest" description="Disordered" evidence="2">
    <location>
        <begin position="329"/>
        <end position="419"/>
    </location>
</feature>
<protein>
    <submittedName>
        <fullName evidence="3">Uncharacterized protein</fullName>
    </submittedName>
</protein>
<keyword evidence="4" id="KW-1185">Reference proteome</keyword>
<feature type="coiled-coil region" evidence="1">
    <location>
        <begin position="278"/>
        <end position="324"/>
    </location>
</feature>
<dbReference type="Proteomes" id="UP000587002">
    <property type="component" value="Unassembled WGS sequence"/>
</dbReference>
<evidence type="ECO:0000256" key="1">
    <source>
        <dbReference type="SAM" id="Coils"/>
    </source>
</evidence>
<reference evidence="3 4" key="1">
    <citation type="submission" date="2020-07" db="EMBL/GenBank/DDBJ databases">
        <title>Sequencing the genomes of 1000 actinobacteria strains.</title>
        <authorList>
            <person name="Klenk H.-P."/>
        </authorList>
    </citation>
    <scope>NUCLEOTIDE SEQUENCE [LARGE SCALE GENOMIC DNA]</scope>
    <source>
        <strain evidence="3 4">DSM 44065</strain>
    </source>
</reference>
<feature type="compositionally biased region" description="Basic and acidic residues" evidence="2">
    <location>
        <begin position="361"/>
        <end position="371"/>
    </location>
</feature>
<evidence type="ECO:0000313" key="4">
    <source>
        <dbReference type="Proteomes" id="UP000587002"/>
    </source>
</evidence>
<dbReference type="SUPFAM" id="SSF52540">
    <property type="entry name" value="P-loop containing nucleoside triphosphate hydrolases"/>
    <property type="match status" value="1"/>
</dbReference>
<accession>A0A853AUJ5</accession>
<name>A0A853AUJ5_9PSEU</name>
<evidence type="ECO:0000313" key="3">
    <source>
        <dbReference type="EMBL" id="NYI86324.1"/>
    </source>
</evidence>
<dbReference type="EMBL" id="JACCFJ010000001">
    <property type="protein sequence ID" value="NYI86324.1"/>
    <property type="molecule type" value="Genomic_DNA"/>
</dbReference>
<proteinExistence type="predicted"/>
<dbReference type="Gene3D" id="3.40.50.300">
    <property type="entry name" value="P-loop containing nucleotide triphosphate hydrolases"/>
    <property type="match status" value="1"/>
</dbReference>
<organism evidence="3 4">
    <name type="scientific">Saccharopolyspora hordei</name>
    <dbReference type="NCBI Taxonomy" id="1838"/>
    <lineage>
        <taxon>Bacteria</taxon>
        <taxon>Bacillati</taxon>
        <taxon>Actinomycetota</taxon>
        <taxon>Actinomycetes</taxon>
        <taxon>Pseudonocardiales</taxon>
        <taxon>Pseudonocardiaceae</taxon>
        <taxon>Saccharopolyspora</taxon>
    </lineage>
</organism>
<dbReference type="RefSeq" id="WP_179724112.1">
    <property type="nucleotide sequence ID" value="NZ_BAABFH010000001.1"/>
</dbReference>
<sequence>MTGLTHQVREWLISLDEVELGTVLTVCDRLRSAAKLPQAPKRSSATSRDQAACRVWARRASGPELEHVVTSTVPALAKLLTEHYGWPPEDVTNPDLEQLTEMLTTLGRPIGMLGLYALLLADQPASQMAREHRGTLEKSLQTASVKGVPEEKNDCSQARTPHLVANDGGSSADFVRARCESTELDEAALDHLTEILANLREAAAVLANRLRATAVEVEAGNAVDPELNASLSEYDELRASLASKLVRYDPACTTTNFDDVEQRLEVWRSDLTSRNLERNGITEKIDRLRETIANLDQLIASNPVSGLLDARAQYEKQLEQLERSRAGVANCTDTVAKDNQPLVDGNDDTPSPAEENNPSTVERETAPEQRDAAVTPRRPAGHDLTVAEPKPEAGPEVTGMTEDAAPSAESPLNSPWEEGTPPVAVALVESGRLAEAYWVTAMSAEPDRRSDVLRFATAAYGAHSSEDATAVLGSITLNAQELSRDTDAAVLALTGLLRAGLVAGWGPQLLPQLETALSALSVPWQELLKTAIRATRHQYKIEPGVGLRATADTDEVRTELGRRAASLAADLPHRKNAYQRGTRVLQRLTREGQPLHEGLQAVISWSNGTGSSEQLASMLAKLTGEDAADDLIDEADAAVRTPKQAREPIIAGARRGLRRAIEEVATLVREAHAVSVRINSSGPSDRDIDAALASALSRVLDEPAPPSMAGSALKLLREWLTEPNRVPASPSRQMAATGDDGTAEPTTDVLLPLTDLPWTADGRPDHDHPDTSAVLARLTEPFDIEKAVSEYCERGDLPKARRILELHGLNCWDAEIDETRLRQKIAAAKHDWADRHRKEMTEARDLFARVRAQNLLTPSEDSTVSGRIEALSAVPDDDYCAASRQLTDLVGELTNRQQARIEEIGAQLHDLQVSDVDRGRIRRLLDEGDTVTATEFLSFVREGKPLPDHSDPGTDDLSQFTEFLGEGFRRKLDAPLTSAHRWAELATPDTPLTDAASNGIDAWDFLADPTGRGRNSLADGVRSILYTLGLNCTSRPIALTPRARRGYRTFRASATPNDGSYISELGSSANEYTVTVVLDERRGRSVLSVLDPENASRTNIILYPHAMDLTARQALAARAVNDKTKALVIDPAAFGWIAARTPNSWRSTQRITLPWTIYEPYKPFVAGLVPPELFVGRATEMAQVIDPDGGLFVYGGRQLGKSALLRRVQATFDNGDTKHAIYLDLKAKGIGEAEPASRIWRTLTVELKNRGVLGPKVSDEAPPDTVINNVKAWLSEDPSRRVLILADEADAFLTADSRGESTPGGVSHFRNVLGLKELMESTERRFKVVFAGLHQVQRFGHISNVPLVHGGPDILVGPLEPLDARKLVVEPMAALGYRFERPELVWRLLSATNYQAGLIQIFCQELVRSLHSRRGHSQTVPVAVTEDDVEAVAASDSVRSRIAERLRITINLDDRYRVLTLVIALLSLNDSYGTDYGPEELLEEARNRWHAGFAELTASQLSIYLDEMVGLGLLSRLPHKKRYAVRSPNVINMLGTKADLERELSETDFDRPYEYNPREARRLLLCDDRGREYHSPLTDGQLHDITSTSSISVITGSSALGIERVPDAIHNYAEMRGTRVETVSSTQDLKKTVTDAVRRRGSTTIVIVDAVKMPPEEMNPAIGWIVDRFSKKTSPQNVTALLLVTPAVAQEAAAKVGTEPVRLERWTARSIRSWPECPFDVPEARESLIKATGGWPDLVERTISWVVNGGSTLPNAVRRAEEKLNEPQASRAHLSACGLDENLVQQLGNWVEYFEPGEVVPPEDVEAALETERESSRALLRHLSMLNVLDEDGGGVALDVVVHRCLLSLRGAS</sequence>
<keyword evidence="1" id="KW-0175">Coiled coil</keyword>
<gene>
    <name evidence="3" type="ORF">HNR68_004954</name>
</gene>
<feature type="region of interest" description="Disordered" evidence="2">
    <location>
        <begin position="724"/>
        <end position="746"/>
    </location>
</feature>
<dbReference type="InterPro" id="IPR027417">
    <property type="entry name" value="P-loop_NTPase"/>
</dbReference>